<dbReference type="OrthoDB" id="3048163at2759"/>
<dbReference type="Proteomes" id="UP000807469">
    <property type="component" value="Unassembled WGS sequence"/>
</dbReference>
<gene>
    <name evidence="1" type="ORF">BDN70DRAFT_993876</name>
</gene>
<reference evidence="1" key="1">
    <citation type="submission" date="2020-11" db="EMBL/GenBank/DDBJ databases">
        <authorList>
            <consortium name="DOE Joint Genome Institute"/>
            <person name="Ahrendt S."/>
            <person name="Riley R."/>
            <person name="Andreopoulos W."/>
            <person name="Labutti K."/>
            <person name="Pangilinan J."/>
            <person name="Ruiz-Duenas F.J."/>
            <person name="Barrasa J.M."/>
            <person name="Sanchez-Garcia M."/>
            <person name="Camarero S."/>
            <person name="Miyauchi S."/>
            <person name="Serrano A."/>
            <person name="Linde D."/>
            <person name="Babiker R."/>
            <person name="Drula E."/>
            <person name="Ayuso-Fernandez I."/>
            <person name="Pacheco R."/>
            <person name="Padilla G."/>
            <person name="Ferreira P."/>
            <person name="Barriuso J."/>
            <person name="Kellner H."/>
            <person name="Castanera R."/>
            <person name="Alfaro M."/>
            <person name="Ramirez L."/>
            <person name="Pisabarro A.G."/>
            <person name="Kuo A."/>
            <person name="Tritt A."/>
            <person name="Lipzen A."/>
            <person name="He G."/>
            <person name="Yan M."/>
            <person name="Ng V."/>
            <person name="Cullen D."/>
            <person name="Martin F."/>
            <person name="Rosso M.-N."/>
            <person name="Henrissat B."/>
            <person name="Hibbett D."/>
            <person name="Martinez A.T."/>
            <person name="Grigoriev I.V."/>
        </authorList>
    </citation>
    <scope>NUCLEOTIDE SEQUENCE</scope>
    <source>
        <strain evidence="1">CIRM-BRFM 674</strain>
    </source>
</reference>
<sequence length="386" mass="44506">MEIIDTIIDNLATIDDTSHTSLRTCARASRYFLHCCRRHIYSSIVLKADHSYTKKNRHRRSPHKFTILLENAPEIATYVRKLDFHAAASYGQSKNSYSRSKGQELSDILKKFTLLRRLTIQSDDPQIRADWNELADCLQDALFNMFHLPNLNYLSLSGLYAFPIWNLARCSHLITQSIVLNEYSGGSGISMATAKIVSMQDLEGQHVFNFQKLTKFVTSCTTVEDVETIRQILKETVQLRYIDLYVAHPCKFNHFSETLFRTQNLLRKMVIHHNIIGRGVDPLSDLPNELNVVQEQSNILEELEIRAFLPADSEWGSSAQWRELDNLFNSPGWPCLKIISIRIISYYWNLHNNKRVPQFPLLSVNKNIAFELFINGTKIRTASPKD</sequence>
<dbReference type="AlphaFoldDB" id="A0A9P6D0P3"/>
<comment type="caution">
    <text evidence="1">The sequence shown here is derived from an EMBL/GenBank/DDBJ whole genome shotgun (WGS) entry which is preliminary data.</text>
</comment>
<dbReference type="InterPro" id="IPR032675">
    <property type="entry name" value="LRR_dom_sf"/>
</dbReference>
<name>A0A9P6D0P3_9AGAR</name>
<organism evidence="1 2">
    <name type="scientific">Pholiota conissans</name>
    <dbReference type="NCBI Taxonomy" id="109636"/>
    <lineage>
        <taxon>Eukaryota</taxon>
        <taxon>Fungi</taxon>
        <taxon>Dikarya</taxon>
        <taxon>Basidiomycota</taxon>
        <taxon>Agaricomycotina</taxon>
        <taxon>Agaricomycetes</taxon>
        <taxon>Agaricomycetidae</taxon>
        <taxon>Agaricales</taxon>
        <taxon>Agaricineae</taxon>
        <taxon>Strophariaceae</taxon>
        <taxon>Pholiota</taxon>
    </lineage>
</organism>
<accession>A0A9P6D0P3</accession>
<evidence type="ECO:0000313" key="2">
    <source>
        <dbReference type="Proteomes" id="UP000807469"/>
    </source>
</evidence>
<dbReference type="EMBL" id="MU155225">
    <property type="protein sequence ID" value="KAF9478853.1"/>
    <property type="molecule type" value="Genomic_DNA"/>
</dbReference>
<dbReference type="Gene3D" id="3.80.10.10">
    <property type="entry name" value="Ribonuclease Inhibitor"/>
    <property type="match status" value="1"/>
</dbReference>
<keyword evidence="2" id="KW-1185">Reference proteome</keyword>
<protein>
    <submittedName>
        <fullName evidence="1">Uncharacterized protein</fullName>
    </submittedName>
</protein>
<proteinExistence type="predicted"/>
<evidence type="ECO:0000313" key="1">
    <source>
        <dbReference type="EMBL" id="KAF9478853.1"/>
    </source>
</evidence>
<dbReference type="SUPFAM" id="SSF52047">
    <property type="entry name" value="RNI-like"/>
    <property type="match status" value="1"/>
</dbReference>